<dbReference type="EMBL" id="CP045273">
    <property type="protein sequence ID" value="QJX81014.1"/>
    <property type="molecule type" value="Genomic_DNA"/>
</dbReference>
<dbReference type="InterPro" id="IPR012674">
    <property type="entry name" value="Calycin"/>
</dbReference>
<sequence length="139" mass="16398">MNYSLSPTHNSYPNLQNVQHRQQSPVYAGKTYRYDYQDGNVFIIEFLDSNLRCEKGVAGQHKGHKGYYEFKYVEIAPCVYFMYWLEEVYTVSQVADFNNMTVYTHYTFDKMGVRKSLFHSGTITQTDRPLHCNPNSLFY</sequence>
<dbReference type="Gene3D" id="2.40.128.20">
    <property type="match status" value="1"/>
</dbReference>
<geneLocation type="plasmid" evidence="3">
    <name>pfdu301a</name>
</geneLocation>
<dbReference type="Proteomes" id="UP000501076">
    <property type="component" value="Plasmid pFDU301A"/>
</dbReference>
<gene>
    <name evidence="2" type="ORF">FDZ14_29710</name>
</gene>
<evidence type="ECO:0000313" key="3">
    <source>
        <dbReference type="Proteomes" id="UP000501076"/>
    </source>
</evidence>
<dbReference type="AlphaFoldDB" id="A0A6M6E664"/>
<proteinExistence type="predicted"/>
<evidence type="ECO:0000259" key="1">
    <source>
        <dbReference type="Pfam" id="PF22036"/>
    </source>
</evidence>
<organism evidence="2 3">
    <name type="scientific">Priestia megaterium</name>
    <name type="common">Bacillus megaterium</name>
    <dbReference type="NCBI Taxonomy" id="1404"/>
    <lineage>
        <taxon>Bacteria</taxon>
        <taxon>Bacillati</taxon>
        <taxon>Bacillota</taxon>
        <taxon>Bacilli</taxon>
        <taxon>Bacillales</taxon>
        <taxon>Bacillaceae</taxon>
        <taxon>Priestia</taxon>
    </lineage>
</organism>
<feature type="domain" description="MoaF-like" evidence="1">
    <location>
        <begin position="28"/>
        <end position="110"/>
    </location>
</feature>
<accession>A0A6M6E664</accession>
<evidence type="ECO:0000313" key="2">
    <source>
        <dbReference type="EMBL" id="QJX81014.1"/>
    </source>
</evidence>
<dbReference type="InterPro" id="IPR053892">
    <property type="entry name" value="MoaF-like"/>
</dbReference>
<dbReference type="Pfam" id="PF22036">
    <property type="entry name" value="MoaF_like"/>
    <property type="match status" value="1"/>
</dbReference>
<protein>
    <recommendedName>
        <fullName evidence="1">MoaF-like domain-containing protein</fullName>
    </recommendedName>
</protein>
<name>A0A6M6E664_PRIMG</name>
<reference evidence="2 3" key="1">
    <citation type="submission" date="2019-10" db="EMBL/GenBank/DDBJ databases">
        <title>Complete genome sequences for adaption low water activity.</title>
        <authorList>
            <person name="Zhao L."/>
            <person name="Zhong J."/>
        </authorList>
    </citation>
    <scope>NUCLEOTIDE SEQUENCE [LARGE SCALE GENOMIC DNA]</scope>
    <source>
        <strain evidence="2 3">FDU301</strain>
        <plasmid evidence="3">pfdu301a</plasmid>
    </source>
</reference>
<keyword evidence="2" id="KW-0614">Plasmid</keyword>